<gene>
    <name evidence="14" type="ORF">COR50_07550</name>
</gene>
<feature type="domain" description="Rhodanese" evidence="13">
    <location>
        <begin position="273"/>
        <end position="361"/>
    </location>
</feature>
<comment type="function">
    <text evidence="6">Catalyzes the adenylation by ATP of the carboxyl group of the C-terminal glycine of sulfur carrier protein MoaD.</text>
</comment>
<dbReference type="SUPFAM" id="SSF69572">
    <property type="entry name" value="Activating enzymes of the ubiquitin-like proteins"/>
    <property type="match status" value="1"/>
</dbReference>
<dbReference type="InterPro" id="IPR000594">
    <property type="entry name" value="ThiF_NAD_FAD-bd"/>
</dbReference>
<keyword evidence="4" id="KW-0067">ATP-binding</keyword>
<dbReference type="GO" id="GO:0008146">
    <property type="term" value="F:sulfotransferase activity"/>
    <property type="evidence" value="ECO:0007669"/>
    <property type="project" value="TreeGrafter"/>
</dbReference>
<evidence type="ECO:0000313" key="14">
    <source>
        <dbReference type="EMBL" id="ATL47050.1"/>
    </source>
</evidence>
<keyword evidence="2" id="KW-0808">Transferase</keyword>
<name>A0A291QSV6_9BACT</name>
<evidence type="ECO:0000256" key="9">
    <source>
        <dbReference type="ARBA" id="ARBA00073635"/>
    </source>
</evidence>
<dbReference type="PANTHER" id="PTHR10953">
    <property type="entry name" value="UBIQUITIN-ACTIVATING ENZYME E1"/>
    <property type="match status" value="1"/>
</dbReference>
<keyword evidence="3" id="KW-0547">Nucleotide-binding</keyword>
<evidence type="ECO:0000256" key="2">
    <source>
        <dbReference type="ARBA" id="ARBA00022679"/>
    </source>
</evidence>
<dbReference type="OrthoDB" id="9804286at2"/>
<sequence>MDTRYDRQVRLQGFGEGKQEQLGRSSALVVGAGGLGVPVMQYLVGMGIGKLGIVDQDTIDITNIHRQVLYTPADAGKQKARVAAAKLSAMNELVDITVYEEFLQPGNALKIMADYDLVIDCSDNFGTRYLVNDACVILKKPFIYGAIYQFEGQVSVFNYKGSATYRCLFPEAPNDGEMLNCSEMGVLGILPGMIGTYQANEAVKVLCDIGEPLSNKILTIDTLTNEHRIFKFKPVSGHHDIRELQKDYQQNVCIMETGVQEMDVSQLAEWLSAADPLQLIDVREPDEWDICHLEQARLIPMHTVAGQIDSLQKDIPIALMCHHGMRSRAVANFLVEAGFKNIYNVTGGIHAWAVKVDPNMRRY</sequence>
<organism evidence="14 15">
    <name type="scientific">Chitinophaga caeni</name>
    <dbReference type="NCBI Taxonomy" id="2029983"/>
    <lineage>
        <taxon>Bacteria</taxon>
        <taxon>Pseudomonadati</taxon>
        <taxon>Bacteroidota</taxon>
        <taxon>Chitinophagia</taxon>
        <taxon>Chitinophagales</taxon>
        <taxon>Chitinophagaceae</taxon>
        <taxon>Chitinophaga</taxon>
    </lineage>
</organism>
<evidence type="ECO:0000256" key="8">
    <source>
        <dbReference type="ARBA" id="ARBA00066884"/>
    </source>
</evidence>
<dbReference type="KEGG" id="cbae:COR50_07550"/>
<accession>A0A291QSV6</accession>
<dbReference type="GO" id="GO:0061605">
    <property type="term" value="F:molybdopterin-synthase adenylyltransferase activity"/>
    <property type="evidence" value="ECO:0007669"/>
    <property type="project" value="UniProtKB-EC"/>
</dbReference>
<dbReference type="Gene3D" id="3.40.250.10">
    <property type="entry name" value="Rhodanese-like domain"/>
    <property type="match status" value="1"/>
</dbReference>
<dbReference type="GO" id="GO:0008641">
    <property type="term" value="F:ubiquitin-like modifier activating enzyme activity"/>
    <property type="evidence" value="ECO:0007669"/>
    <property type="project" value="InterPro"/>
</dbReference>
<dbReference type="AlphaFoldDB" id="A0A291QSV6"/>
<dbReference type="Pfam" id="PF00581">
    <property type="entry name" value="Rhodanese"/>
    <property type="match status" value="1"/>
</dbReference>
<evidence type="ECO:0000256" key="1">
    <source>
        <dbReference type="ARBA" id="ARBA00009919"/>
    </source>
</evidence>
<evidence type="ECO:0000256" key="3">
    <source>
        <dbReference type="ARBA" id="ARBA00022741"/>
    </source>
</evidence>
<dbReference type="PROSITE" id="PS50206">
    <property type="entry name" value="RHODANESE_3"/>
    <property type="match status" value="1"/>
</dbReference>
<evidence type="ECO:0000256" key="12">
    <source>
        <dbReference type="ARBA" id="ARBA00078531"/>
    </source>
</evidence>
<dbReference type="EC" id="2.7.7.80" evidence="8"/>
<dbReference type="FunFam" id="3.40.50.720:FF:000033">
    <property type="entry name" value="Adenylyltransferase and sulfurtransferase MOCS3"/>
    <property type="match status" value="1"/>
</dbReference>
<evidence type="ECO:0000256" key="6">
    <source>
        <dbReference type="ARBA" id="ARBA00055169"/>
    </source>
</evidence>
<comment type="subunit">
    <text evidence="7">Homodimer. Forms a stable heterotetrameric complex of 2 MoeB and 2 MoaD during adenylation of MoaD.</text>
</comment>
<dbReference type="InterPro" id="IPR045886">
    <property type="entry name" value="ThiF/MoeB/HesA"/>
</dbReference>
<dbReference type="GO" id="GO:0004792">
    <property type="term" value="F:thiosulfate-cyanide sulfurtransferase activity"/>
    <property type="evidence" value="ECO:0007669"/>
    <property type="project" value="TreeGrafter"/>
</dbReference>
<reference evidence="14 15" key="1">
    <citation type="submission" date="2017-10" db="EMBL/GenBank/DDBJ databases">
        <title>Paenichitinophaga pekingensis gen. nov., sp. nov., isolated from activated sludge.</title>
        <authorList>
            <person name="Jin D."/>
            <person name="Kong X."/>
            <person name="Deng Y."/>
            <person name="Bai Z."/>
        </authorList>
    </citation>
    <scope>NUCLEOTIDE SEQUENCE [LARGE SCALE GENOMIC DNA]</scope>
    <source>
        <strain evidence="14 15">13</strain>
    </source>
</reference>
<evidence type="ECO:0000259" key="13">
    <source>
        <dbReference type="PROSITE" id="PS50206"/>
    </source>
</evidence>
<keyword evidence="15" id="KW-1185">Reference proteome</keyword>
<evidence type="ECO:0000256" key="4">
    <source>
        <dbReference type="ARBA" id="ARBA00022840"/>
    </source>
</evidence>
<dbReference type="GO" id="GO:0005829">
    <property type="term" value="C:cytosol"/>
    <property type="evidence" value="ECO:0007669"/>
    <property type="project" value="TreeGrafter"/>
</dbReference>
<dbReference type="InterPro" id="IPR036873">
    <property type="entry name" value="Rhodanese-like_dom_sf"/>
</dbReference>
<evidence type="ECO:0000313" key="15">
    <source>
        <dbReference type="Proteomes" id="UP000220133"/>
    </source>
</evidence>
<evidence type="ECO:0000256" key="5">
    <source>
        <dbReference type="ARBA" id="ARBA00052218"/>
    </source>
</evidence>
<dbReference type="CDD" id="cd00757">
    <property type="entry name" value="ThiF_MoeB_HesA_family"/>
    <property type="match status" value="1"/>
</dbReference>
<dbReference type="GO" id="GO:0005524">
    <property type="term" value="F:ATP binding"/>
    <property type="evidence" value="ECO:0007669"/>
    <property type="project" value="UniProtKB-KW"/>
</dbReference>
<comment type="similarity">
    <text evidence="1">Belongs to the HesA/MoeB/ThiF family.</text>
</comment>
<dbReference type="Gene3D" id="3.40.50.720">
    <property type="entry name" value="NAD(P)-binding Rossmann-like Domain"/>
    <property type="match status" value="1"/>
</dbReference>
<evidence type="ECO:0000256" key="7">
    <source>
        <dbReference type="ARBA" id="ARBA00063809"/>
    </source>
</evidence>
<dbReference type="SMART" id="SM00450">
    <property type="entry name" value="RHOD"/>
    <property type="match status" value="1"/>
</dbReference>
<dbReference type="InterPro" id="IPR035985">
    <property type="entry name" value="Ubiquitin-activating_enz"/>
</dbReference>
<proteinExistence type="inferred from homology"/>
<dbReference type="InterPro" id="IPR001763">
    <property type="entry name" value="Rhodanese-like_dom"/>
</dbReference>
<comment type="catalytic activity">
    <reaction evidence="5">
        <text>[molybdopterin-synthase sulfur-carrier protein]-C-terminal Gly-Gly + ATP + H(+) = [molybdopterin-synthase sulfur-carrier protein]-C-terminal Gly-Gly-AMP + diphosphate</text>
        <dbReference type="Rhea" id="RHEA:43616"/>
        <dbReference type="Rhea" id="RHEA-COMP:12159"/>
        <dbReference type="Rhea" id="RHEA-COMP:12202"/>
        <dbReference type="ChEBI" id="CHEBI:15378"/>
        <dbReference type="ChEBI" id="CHEBI:30616"/>
        <dbReference type="ChEBI" id="CHEBI:33019"/>
        <dbReference type="ChEBI" id="CHEBI:90618"/>
        <dbReference type="ChEBI" id="CHEBI:90778"/>
        <dbReference type="EC" id="2.7.7.80"/>
    </reaction>
</comment>
<dbReference type="Pfam" id="PF00899">
    <property type="entry name" value="ThiF"/>
    <property type="match status" value="1"/>
</dbReference>
<dbReference type="PANTHER" id="PTHR10953:SF102">
    <property type="entry name" value="ADENYLYLTRANSFERASE AND SULFURTRANSFERASE MOCS3"/>
    <property type="match status" value="1"/>
</dbReference>
<dbReference type="EMBL" id="CP023777">
    <property type="protein sequence ID" value="ATL47050.1"/>
    <property type="molecule type" value="Genomic_DNA"/>
</dbReference>
<evidence type="ECO:0000256" key="10">
    <source>
        <dbReference type="ARBA" id="ARBA00075110"/>
    </source>
</evidence>
<dbReference type="Proteomes" id="UP000220133">
    <property type="component" value="Chromosome"/>
</dbReference>
<dbReference type="RefSeq" id="WP_098193434.1">
    <property type="nucleotide sequence ID" value="NZ_CP023777.1"/>
</dbReference>
<evidence type="ECO:0000256" key="11">
    <source>
        <dbReference type="ARBA" id="ARBA00075328"/>
    </source>
</evidence>
<protein>
    <recommendedName>
        <fullName evidence="9">Molybdopterin-synthase adenylyltransferase</fullName>
        <ecNumber evidence="8">2.7.7.80</ecNumber>
    </recommendedName>
    <alternativeName>
        <fullName evidence="12">MoaD protein adenylase</fullName>
    </alternativeName>
    <alternativeName>
        <fullName evidence="10">Molybdopterin-converting factor subunit 1 adenylase</fullName>
    </alternativeName>
    <alternativeName>
        <fullName evidence="11">Sulfur carrier protein MoaD adenylyltransferase</fullName>
    </alternativeName>
</protein>